<evidence type="ECO:0000256" key="1">
    <source>
        <dbReference type="SAM" id="MobiDB-lite"/>
    </source>
</evidence>
<feature type="compositionally biased region" description="Polar residues" evidence="1">
    <location>
        <begin position="131"/>
        <end position="177"/>
    </location>
</feature>
<dbReference type="AlphaFoldDB" id="A0A430M4E1"/>
<accession>A0A430M4E1</accession>
<reference evidence="2 3" key="1">
    <citation type="submission" date="2017-06" db="EMBL/GenBank/DDBJ databases">
        <title>Comparative genomic analysis of Ambrosia Fusariam Clade fungi.</title>
        <authorList>
            <person name="Stajich J.E."/>
            <person name="Carrillo J."/>
            <person name="Kijimoto T."/>
            <person name="Eskalen A."/>
            <person name="O'Donnell K."/>
            <person name="Kasson M."/>
        </authorList>
    </citation>
    <scope>NUCLEOTIDE SEQUENCE [LARGE SCALE GENOMIC DNA]</scope>
    <source>
        <strain evidence="2 3">UCR1854</strain>
    </source>
</reference>
<evidence type="ECO:0000313" key="3">
    <source>
        <dbReference type="Proteomes" id="UP000287124"/>
    </source>
</evidence>
<dbReference type="EMBL" id="MIKF01000022">
    <property type="protein sequence ID" value="RTE82846.1"/>
    <property type="molecule type" value="Genomic_DNA"/>
</dbReference>
<keyword evidence="3" id="KW-1185">Reference proteome</keyword>
<feature type="compositionally biased region" description="Polar residues" evidence="1">
    <location>
        <begin position="86"/>
        <end position="124"/>
    </location>
</feature>
<organism evidence="2 3">
    <name type="scientific">Fusarium euwallaceae</name>
    <dbReference type="NCBI Taxonomy" id="1147111"/>
    <lineage>
        <taxon>Eukaryota</taxon>
        <taxon>Fungi</taxon>
        <taxon>Dikarya</taxon>
        <taxon>Ascomycota</taxon>
        <taxon>Pezizomycotina</taxon>
        <taxon>Sordariomycetes</taxon>
        <taxon>Hypocreomycetidae</taxon>
        <taxon>Hypocreales</taxon>
        <taxon>Nectriaceae</taxon>
        <taxon>Fusarium</taxon>
        <taxon>Fusarium solani species complex</taxon>
    </lineage>
</organism>
<evidence type="ECO:0000313" key="2">
    <source>
        <dbReference type="EMBL" id="RTE82846.1"/>
    </source>
</evidence>
<proteinExistence type="predicted"/>
<feature type="region of interest" description="Disordered" evidence="1">
    <location>
        <begin position="74"/>
        <end position="186"/>
    </location>
</feature>
<dbReference type="Proteomes" id="UP000287124">
    <property type="component" value="Unassembled WGS sequence"/>
</dbReference>
<name>A0A430M4E1_9HYPO</name>
<protein>
    <submittedName>
        <fullName evidence="2">Uncharacterized protein</fullName>
    </submittedName>
</protein>
<gene>
    <name evidence="2" type="ORF">BHE90_002625</name>
</gene>
<sequence length="186" mass="19940">MCNVVNLVLFGSIDVPASLSPAPIQAFASSWKLQNNKKKHRKPVSILLWYSLILPLDSDSRPFEQGQGRPKFARVRQENAAAKAASPSSTVAPLSHTSVSASTTEPEPTTAGAQNIVTPTSNTKYPDPPVSDTQNSPSFWSTQNSNSLTGTLNTERTPSSHQKASSLTGSFKSSDTEMGQLFSLGY</sequence>
<comment type="caution">
    <text evidence="2">The sequence shown here is derived from an EMBL/GenBank/DDBJ whole genome shotgun (WGS) entry which is preliminary data.</text>
</comment>